<dbReference type="NCBIfam" id="TIGR02127">
    <property type="entry name" value="pyrF_sub2"/>
    <property type="match status" value="1"/>
</dbReference>
<comment type="similarity">
    <text evidence="2 7">Belongs to the OMP decarboxylase family. Type 2 subfamily.</text>
</comment>
<dbReference type="GO" id="GO:0044205">
    <property type="term" value="P:'de novo' UMP biosynthetic process"/>
    <property type="evidence" value="ECO:0007669"/>
    <property type="project" value="UniProtKB-UniRule"/>
</dbReference>
<feature type="domain" description="Orotidine 5'-phosphate decarboxylase" evidence="8">
    <location>
        <begin position="25"/>
        <end position="280"/>
    </location>
</feature>
<keyword evidence="3 7" id="KW-0210">Decarboxylase</keyword>
<evidence type="ECO:0000259" key="8">
    <source>
        <dbReference type="SMART" id="SM00934"/>
    </source>
</evidence>
<dbReference type="EC" id="4.1.1.23" evidence="7"/>
<dbReference type="PANTHER" id="PTHR43375">
    <property type="entry name" value="OROTIDINE 5'-PHOSPHATE DECARBOXYLASE"/>
    <property type="match status" value="1"/>
</dbReference>
<evidence type="ECO:0000256" key="2">
    <source>
        <dbReference type="ARBA" id="ARBA00008847"/>
    </source>
</evidence>
<proteinExistence type="inferred from homology"/>
<dbReference type="CDD" id="cd04725">
    <property type="entry name" value="OMP_decarboxylase_like"/>
    <property type="match status" value="1"/>
</dbReference>
<gene>
    <name evidence="7" type="primary">pyrF</name>
    <name evidence="9" type="ORF">FB459_2526</name>
</gene>
<feature type="active site" description="Proton donor" evidence="7">
    <location>
        <position position="104"/>
    </location>
</feature>
<evidence type="ECO:0000256" key="3">
    <source>
        <dbReference type="ARBA" id="ARBA00022793"/>
    </source>
</evidence>
<comment type="caution">
    <text evidence="9">The sequence shown here is derived from an EMBL/GenBank/DDBJ whole genome shotgun (WGS) entry which is preliminary data.</text>
</comment>
<dbReference type="HAMAP" id="MF_01215">
    <property type="entry name" value="OMPdecase_type2"/>
    <property type="match status" value="1"/>
</dbReference>
<evidence type="ECO:0000256" key="5">
    <source>
        <dbReference type="ARBA" id="ARBA00023239"/>
    </source>
</evidence>
<dbReference type="SMART" id="SM00934">
    <property type="entry name" value="OMPdecase"/>
    <property type="match status" value="1"/>
</dbReference>
<keyword evidence="5 7" id="KW-0456">Lyase</keyword>
<dbReference type="GO" id="GO:0006207">
    <property type="term" value="P:'de novo' pyrimidine nucleobase biosynthetic process"/>
    <property type="evidence" value="ECO:0007669"/>
    <property type="project" value="InterPro"/>
</dbReference>
<dbReference type="PANTHER" id="PTHR43375:SF1">
    <property type="entry name" value="OROTIDINE 5'-PHOSPHATE DECARBOXYLASE"/>
    <property type="match status" value="1"/>
</dbReference>
<evidence type="ECO:0000256" key="7">
    <source>
        <dbReference type="HAMAP-Rule" id="MF_01215"/>
    </source>
</evidence>
<dbReference type="RefSeq" id="WP_246092429.1">
    <property type="nucleotide sequence ID" value="NZ_BAABCI010000006.1"/>
</dbReference>
<comment type="catalytic activity">
    <reaction evidence="6 7">
        <text>orotidine 5'-phosphate + H(+) = UMP + CO2</text>
        <dbReference type="Rhea" id="RHEA:11596"/>
        <dbReference type="ChEBI" id="CHEBI:15378"/>
        <dbReference type="ChEBI" id="CHEBI:16526"/>
        <dbReference type="ChEBI" id="CHEBI:57538"/>
        <dbReference type="ChEBI" id="CHEBI:57865"/>
        <dbReference type="EC" id="4.1.1.23"/>
    </reaction>
</comment>
<dbReference type="UniPathway" id="UPA00070">
    <property type="reaction ID" value="UER00120"/>
</dbReference>
<evidence type="ECO:0000256" key="4">
    <source>
        <dbReference type="ARBA" id="ARBA00022975"/>
    </source>
</evidence>
<protein>
    <recommendedName>
        <fullName evidence="7">Orotidine 5'-phosphate decarboxylase</fullName>
        <ecNumber evidence="7">4.1.1.23</ecNumber>
    </recommendedName>
    <alternativeName>
        <fullName evidence="7">OMP decarboxylase</fullName>
        <shortName evidence="7">OMPDCase</shortName>
        <shortName evidence="7">OMPdecase</shortName>
    </alternativeName>
</protein>
<dbReference type="Pfam" id="PF00215">
    <property type="entry name" value="OMPdecase"/>
    <property type="match status" value="1"/>
</dbReference>
<dbReference type="InterPro" id="IPR011060">
    <property type="entry name" value="RibuloseP-bd_barrel"/>
</dbReference>
<dbReference type="GO" id="GO:0004590">
    <property type="term" value="F:orotidine-5'-phosphate decarboxylase activity"/>
    <property type="evidence" value="ECO:0007669"/>
    <property type="project" value="UniProtKB-UniRule"/>
</dbReference>
<keyword evidence="10" id="KW-1185">Reference proteome</keyword>
<accession>A0A542EI43</accession>
<dbReference type="EMBL" id="VFMO01000001">
    <property type="protein sequence ID" value="TQJ15008.1"/>
    <property type="molecule type" value="Genomic_DNA"/>
</dbReference>
<evidence type="ECO:0000256" key="6">
    <source>
        <dbReference type="ARBA" id="ARBA00049157"/>
    </source>
</evidence>
<evidence type="ECO:0000313" key="10">
    <source>
        <dbReference type="Proteomes" id="UP000320806"/>
    </source>
</evidence>
<comment type="pathway">
    <text evidence="1 7">Pyrimidine metabolism; UMP biosynthesis via de novo pathway; UMP from orotate: step 2/2.</text>
</comment>
<dbReference type="InterPro" id="IPR011995">
    <property type="entry name" value="OMPdecase_type-2"/>
</dbReference>
<dbReference type="AlphaFoldDB" id="A0A542EI43"/>
<reference evidence="9 10" key="1">
    <citation type="submission" date="2019-06" db="EMBL/GenBank/DDBJ databases">
        <title>Sequencing the genomes of 1000 actinobacteria strains.</title>
        <authorList>
            <person name="Klenk H.-P."/>
        </authorList>
    </citation>
    <scope>NUCLEOTIDE SEQUENCE [LARGE SCALE GENOMIC DNA]</scope>
    <source>
        <strain evidence="9 10">DSM 19828</strain>
    </source>
</reference>
<organism evidence="9 10">
    <name type="scientific">Yimella lutea</name>
    <dbReference type="NCBI Taxonomy" id="587872"/>
    <lineage>
        <taxon>Bacteria</taxon>
        <taxon>Bacillati</taxon>
        <taxon>Actinomycetota</taxon>
        <taxon>Actinomycetes</taxon>
        <taxon>Micrococcales</taxon>
        <taxon>Dermacoccaceae</taxon>
        <taxon>Yimella</taxon>
    </lineage>
</organism>
<evidence type="ECO:0000313" key="9">
    <source>
        <dbReference type="EMBL" id="TQJ15008.1"/>
    </source>
</evidence>
<dbReference type="InterPro" id="IPR001754">
    <property type="entry name" value="OMPdeCOase_dom"/>
</dbReference>
<dbReference type="SUPFAM" id="SSF51366">
    <property type="entry name" value="Ribulose-phoshate binding barrel"/>
    <property type="match status" value="1"/>
</dbReference>
<dbReference type="Proteomes" id="UP000320806">
    <property type="component" value="Unassembled WGS sequence"/>
</dbReference>
<dbReference type="Gene3D" id="3.20.20.70">
    <property type="entry name" value="Aldolase class I"/>
    <property type="match status" value="1"/>
</dbReference>
<keyword evidence="4 7" id="KW-0665">Pyrimidine biosynthesis</keyword>
<evidence type="ECO:0000256" key="1">
    <source>
        <dbReference type="ARBA" id="ARBA00004861"/>
    </source>
</evidence>
<dbReference type="InterPro" id="IPR013785">
    <property type="entry name" value="Aldolase_TIM"/>
</dbReference>
<sequence length="293" mass="29767">MQTSTQTSMQTFGSRLSAAMNQHGPLCVGIDPHAALLRDWGLTDDVDGLREFALRCVEAFGGHAAIVKPQAAFFERFGSPGVAVLEETLAGLRAAGTLSLLDVKRGDIGSTMDAYAAAHLGPAAPTRADAITVSPFLGVDSLEPAFELARATGSGIFVLALTSNAEGAQVQHARQRDGRTVAQTVIDAVADLNDATPADRRVADIGLVVGATTGEDIADLGLGDALEHCRGPLLAPGLGAQGATVEDIARAFGAASAQVLPSASRAVLAAGPDAACLREALRATATHAAAALG</sequence>
<name>A0A542EI43_9MICO</name>